<keyword evidence="6" id="KW-0067">ATP-binding</keyword>
<name>A0A2A5J4D3_RHOSG</name>
<dbReference type="CDD" id="cd18012">
    <property type="entry name" value="DEXQc_arch_SWI2_SNF2"/>
    <property type="match status" value="1"/>
</dbReference>
<evidence type="ECO:0000256" key="2">
    <source>
        <dbReference type="PROSITE-ProRule" id="PRU00325"/>
    </source>
</evidence>
<dbReference type="PROSITE" id="PS51192">
    <property type="entry name" value="HELICASE_ATP_BIND_1"/>
    <property type="match status" value="1"/>
</dbReference>
<evidence type="ECO:0000259" key="4">
    <source>
        <dbReference type="PROSITE" id="PS51192"/>
    </source>
</evidence>
<reference evidence="6 7" key="1">
    <citation type="submission" date="2017-07" db="EMBL/GenBank/DDBJ databases">
        <title>Draft sequence of Rhodococcus enclensis 23b-28.</title>
        <authorList>
            <person name="Besaury L."/>
            <person name="Sancelme M."/>
            <person name="Amato P."/>
            <person name="Lallement A."/>
            <person name="Delort A.-M."/>
        </authorList>
    </citation>
    <scope>NUCLEOTIDE SEQUENCE [LARGE SCALE GENOMIC DNA]</scope>
    <source>
        <strain evidence="6 7">23b-28</strain>
    </source>
</reference>
<evidence type="ECO:0000259" key="3">
    <source>
        <dbReference type="PROSITE" id="PS50966"/>
    </source>
</evidence>
<dbReference type="InterPro" id="IPR001650">
    <property type="entry name" value="Helicase_C-like"/>
</dbReference>
<dbReference type="EMBL" id="NOVD01000029">
    <property type="protein sequence ID" value="PCK24458.1"/>
    <property type="molecule type" value="Genomic_DNA"/>
</dbReference>
<feature type="domain" description="Helicase C-terminal" evidence="5">
    <location>
        <begin position="900"/>
        <end position="1047"/>
    </location>
</feature>
<dbReference type="GO" id="GO:0005524">
    <property type="term" value="F:ATP binding"/>
    <property type="evidence" value="ECO:0007669"/>
    <property type="project" value="InterPro"/>
</dbReference>
<dbReference type="CDD" id="cd18793">
    <property type="entry name" value="SF2_C_SNF"/>
    <property type="match status" value="1"/>
</dbReference>
<dbReference type="InterPro" id="IPR049730">
    <property type="entry name" value="SNF2/RAD54-like_C"/>
</dbReference>
<dbReference type="SMART" id="SM00487">
    <property type="entry name" value="DEXDc"/>
    <property type="match status" value="1"/>
</dbReference>
<organism evidence="6 7">
    <name type="scientific">Rhodococcus qingshengii</name>
    <dbReference type="NCBI Taxonomy" id="334542"/>
    <lineage>
        <taxon>Bacteria</taxon>
        <taxon>Bacillati</taxon>
        <taxon>Actinomycetota</taxon>
        <taxon>Actinomycetes</taxon>
        <taxon>Mycobacteriales</taxon>
        <taxon>Nocardiaceae</taxon>
        <taxon>Rhodococcus</taxon>
        <taxon>Rhodococcus erythropolis group</taxon>
    </lineage>
</organism>
<protein>
    <submittedName>
        <fullName evidence="6">Helicase</fullName>
    </submittedName>
</protein>
<dbReference type="SMART" id="SM00490">
    <property type="entry name" value="HELICc"/>
    <property type="match status" value="1"/>
</dbReference>
<keyword evidence="6" id="KW-0347">Helicase</keyword>
<dbReference type="Gene3D" id="3.40.50.300">
    <property type="entry name" value="P-loop containing nucleotide triphosphate hydrolases"/>
    <property type="match status" value="1"/>
</dbReference>
<dbReference type="Gene3D" id="3.40.50.10810">
    <property type="entry name" value="Tandem AAA-ATPase domain"/>
    <property type="match status" value="1"/>
</dbReference>
<feature type="domain" description="SWIM-type" evidence="3">
    <location>
        <begin position="59"/>
        <end position="99"/>
    </location>
</feature>
<evidence type="ECO:0000259" key="5">
    <source>
        <dbReference type="PROSITE" id="PS51194"/>
    </source>
</evidence>
<keyword evidence="2" id="KW-0479">Metal-binding</keyword>
<dbReference type="Pfam" id="PF00271">
    <property type="entry name" value="Helicase_C"/>
    <property type="match status" value="1"/>
</dbReference>
<evidence type="ECO:0000313" key="7">
    <source>
        <dbReference type="Proteomes" id="UP000230886"/>
    </source>
</evidence>
<keyword evidence="2" id="KW-0862">Zinc</keyword>
<dbReference type="SUPFAM" id="SSF52540">
    <property type="entry name" value="P-loop containing nucleoside triphosphate hydrolases"/>
    <property type="match status" value="2"/>
</dbReference>
<dbReference type="InterPro" id="IPR007527">
    <property type="entry name" value="Znf_SWIM"/>
</dbReference>
<dbReference type="GO" id="GO:0008270">
    <property type="term" value="F:zinc ion binding"/>
    <property type="evidence" value="ECO:0007669"/>
    <property type="project" value="UniProtKB-KW"/>
</dbReference>
<dbReference type="Pfam" id="PF00176">
    <property type="entry name" value="SNF2-rel_dom"/>
    <property type="match status" value="1"/>
</dbReference>
<feature type="domain" description="Helicase ATP-binding" evidence="4">
    <location>
        <begin position="612"/>
        <end position="775"/>
    </location>
</feature>
<keyword evidence="6" id="KW-0547">Nucleotide-binding</keyword>
<dbReference type="InterPro" id="IPR000330">
    <property type="entry name" value="SNF2_N"/>
</dbReference>
<dbReference type="AlphaFoldDB" id="A0A2A5J4D3"/>
<keyword evidence="2" id="KW-0863">Zinc-finger</keyword>
<evidence type="ECO:0000256" key="1">
    <source>
        <dbReference type="ARBA" id="ARBA00022801"/>
    </source>
</evidence>
<evidence type="ECO:0000313" key="6">
    <source>
        <dbReference type="EMBL" id="PCK24458.1"/>
    </source>
</evidence>
<dbReference type="InterPro" id="IPR038718">
    <property type="entry name" value="SNF2-like_sf"/>
</dbReference>
<gene>
    <name evidence="6" type="ORF">CHR55_25510</name>
</gene>
<dbReference type="PROSITE" id="PS51194">
    <property type="entry name" value="HELICASE_CTER"/>
    <property type="match status" value="1"/>
</dbReference>
<dbReference type="GO" id="GO:0016787">
    <property type="term" value="F:hydrolase activity"/>
    <property type="evidence" value="ECO:0007669"/>
    <property type="project" value="UniProtKB-KW"/>
</dbReference>
<accession>A0A2A5J4D3</accession>
<dbReference type="RefSeq" id="WP_099698345.1">
    <property type="nucleotide sequence ID" value="NZ_NOVD01000029.1"/>
</dbReference>
<dbReference type="GO" id="GO:0004386">
    <property type="term" value="F:helicase activity"/>
    <property type="evidence" value="ECO:0007669"/>
    <property type="project" value="UniProtKB-KW"/>
</dbReference>
<sequence>MQPDSVRALDLDRIRAVVGTTTYERGLVYLRQNAVESIGWNDTADTLTGAVSGTAREPYTCTISVSRSAAGTATFTRGLCTCPVRMNCKHVVALVLAAVAEANKTPQHLGWDSALEELLRPDPAGRTTRGLGIQFTTRTKGASTRLIIKPVQPGARGWISGGLAWNKLGSTFQFPADHLRVLRDIHLLHSAGNYYRNQNAAEIDLAGFASPQLWSLLREAISVGVSLVHSKAGLGNISLLDDASICLDVHAAEDNNLRLTPRIQTDGHIITHSDWGLVGTPAHGVFALDAANAITLAPLHTPITHQLRQLIDSGKSVDIPAEHRDAFTSRFVFKLGNLAPVISSDGAYNPPTVSGPRLQLMATYADNHRIDIESAWKYTVDADELIISTADTTTDESEIRNHVAEDAIAKSLGAAAAKATLAGTLTGLDSMQFTLDLLPQLEAHDAIDLKVAGTPADYRPADDAVVIGLSTSAPDGDSGSDWFDLDVTVDVAGQSVPFTTLFSALSKGETHILLPDGAFFRLDAPELLGLHRLITEARSLLDRPTGKLGISKFQAGLWEELTALGRVEHQAAAWKKQIAGLLGSSGIDPVEVPDTLTATLRPYQVDGFRWLNFLRQHSLGGILADDMGLGKTLQTLAMICAARQSNPAAPPFLIVAPTSVVSNWKSEVAKFAPTLHTAVITDTLRRRKTDLAALVDGADIVVTSYALFRLDTDAYSAGRWSGLVLDEAQFAKNHKSKVHQCARAVNAPFKLAITGTPMENNLLELWSLLAITAPGLFPSPTTFTDFYRTPIEKDGDAERLAQLRRRVKPLMVRRTKEQVAADLPPKQEQVLEIELHPSHRAIYDTHLQRERQKILGLLDDVDKNRFTILQSLTLLRQLSLDVSLVDEESGPVPSAKVDALVEQLDDVIAGGHRALIFSQFTGFLGSVRNRLDEEKIAYSYLDGSTRNRGEVLEEFKSGAVPVFLISLKAGGFGLNLTEADYCFILDPWWNPAAEAQAVDRTHRIGQTRNVMVYRLIAKDTIEEKVMALKAKKSALFSNVMDAEGTLGTGLDAEDLRALFE</sequence>
<comment type="caution">
    <text evidence="6">The sequence shown here is derived from an EMBL/GenBank/DDBJ whole genome shotgun (WGS) entry which is preliminary data.</text>
</comment>
<dbReference type="InterPro" id="IPR027417">
    <property type="entry name" value="P-loop_NTPase"/>
</dbReference>
<dbReference type="Proteomes" id="UP000230886">
    <property type="component" value="Unassembled WGS sequence"/>
</dbReference>
<proteinExistence type="predicted"/>
<dbReference type="PANTHER" id="PTHR10799">
    <property type="entry name" value="SNF2/RAD54 HELICASE FAMILY"/>
    <property type="match status" value="1"/>
</dbReference>
<keyword evidence="1" id="KW-0378">Hydrolase</keyword>
<dbReference type="InterPro" id="IPR014001">
    <property type="entry name" value="Helicase_ATP-bd"/>
</dbReference>
<dbReference type="PROSITE" id="PS50966">
    <property type="entry name" value="ZF_SWIM"/>
    <property type="match status" value="1"/>
</dbReference>